<protein>
    <submittedName>
        <fullName evidence="2">Acetyltransferase</fullName>
    </submittedName>
</protein>
<organism evidence="2 3">
    <name type="scientific">Candidatus Uhrbacteria bacterium GW2011_GWF2_44_350</name>
    <dbReference type="NCBI Taxonomy" id="1619000"/>
    <lineage>
        <taxon>Bacteria</taxon>
        <taxon>Candidatus Uhriibacteriota</taxon>
    </lineage>
</organism>
<dbReference type="PANTHER" id="PTHR43792">
    <property type="entry name" value="GNAT FAMILY, PUTATIVE (AFU_ORTHOLOGUE AFUA_3G00765)-RELATED-RELATED"/>
    <property type="match status" value="1"/>
</dbReference>
<dbReference type="EMBL" id="LCJB01000018">
    <property type="protein sequence ID" value="KKT71371.1"/>
    <property type="molecule type" value="Genomic_DNA"/>
</dbReference>
<dbReference type="SUPFAM" id="SSF55729">
    <property type="entry name" value="Acyl-CoA N-acyltransferases (Nat)"/>
    <property type="match status" value="1"/>
</dbReference>
<proteinExistence type="predicted"/>
<reference evidence="2 3" key="1">
    <citation type="journal article" date="2015" name="Nature">
        <title>rRNA introns, odd ribosomes, and small enigmatic genomes across a large radiation of phyla.</title>
        <authorList>
            <person name="Brown C.T."/>
            <person name="Hug L.A."/>
            <person name="Thomas B.C."/>
            <person name="Sharon I."/>
            <person name="Castelle C.J."/>
            <person name="Singh A."/>
            <person name="Wilkins M.J."/>
            <person name="Williams K.H."/>
            <person name="Banfield J.F."/>
        </authorList>
    </citation>
    <scope>NUCLEOTIDE SEQUENCE [LARGE SCALE GENOMIC DNA]</scope>
</reference>
<feature type="domain" description="N-acetyltransferase" evidence="1">
    <location>
        <begin position="32"/>
        <end position="180"/>
    </location>
</feature>
<evidence type="ECO:0000313" key="3">
    <source>
        <dbReference type="Proteomes" id="UP000034154"/>
    </source>
</evidence>
<dbReference type="PROSITE" id="PS51186">
    <property type="entry name" value="GNAT"/>
    <property type="match status" value="1"/>
</dbReference>
<dbReference type="AlphaFoldDB" id="A0A0G1JIB5"/>
<dbReference type="Proteomes" id="UP000034154">
    <property type="component" value="Unassembled WGS sequence"/>
</dbReference>
<evidence type="ECO:0000313" key="2">
    <source>
        <dbReference type="EMBL" id="KKT71371.1"/>
    </source>
</evidence>
<evidence type="ECO:0000259" key="1">
    <source>
        <dbReference type="PROSITE" id="PS51186"/>
    </source>
</evidence>
<dbReference type="Gene3D" id="3.40.630.30">
    <property type="match status" value="1"/>
</dbReference>
<name>A0A0G1JIB5_9BACT</name>
<dbReference type="InterPro" id="IPR000182">
    <property type="entry name" value="GNAT_dom"/>
</dbReference>
<dbReference type="Pfam" id="PF13302">
    <property type="entry name" value="Acetyltransf_3"/>
    <property type="match status" value="1"/>
</dbReference>
<dbReference type="InterPro" id="IPR016181">
    <property type="entry name" value="Acyl_CoA_acyltransferase"/>
</dbReference>
<gene>
    <name evidence="2" type="ORF">UW63_C0018G0006</name>
</gene>
<dbReference type="GO" id="GO:0016747">
    <property type="term" value="F:acyltransferase activity, transferring groups other than amino-acyl groups"/>
    <property type="evidence" value="ECO:0007669"/>
    <property type="project" value="InterPro"/>
</dbReference>
<dbReference type="InterPro" id="IPR051531">
    <property type="entry name" value="N-acetyltransferase"/>
</dbReference>
<sequence>MNKEKTQKNLIDERLETERLLLLPISMKYCDDIFREFTKEVTVYMYPRAAEDVSETEEFINCSIDDLKNGSSLQMIVLLKNNQEFLGCAGLHRANTKTPEFGIWLKKSAQGQDFGQETINALKKWADENLAYDYLLYPVADKNLASRKIPEALGGKIAKEYDQVGLGGNAYHCLEYRIYPVEK</sequence>
<keyword evidence="2" id="KW-0808">Transferase</keyword>
<dbReference type="PANTHER" id="PTHR43792:SF10">
    <property type="entry name" value="N-ACETYLTRANSFERASE DOMAIN-CONTAINING PROTEIN"/>
    <property type="match status" value="1"/>
</dbReference>
<accession>A0A0G1JIB5</accession>
<comment type="caution">
    <text evidence="2">The sequence shown here is derived from an EMBL/GenBank/DDBJ whole genome shotgun (WGS) entry which is preliminary data.</text>
</comment>